<dbReference type="EMBL" id="BAABJX010000011">
    <property type="protein sequence ID" value="GAA4824097.1"/>
    <property type="molecule type" value="Genomic_DNA"/>
</dbReference>
<accession>A0ABP9D2H1</accession>
<protein>
    <recommendedName>
        <fullName evidence="3">Lipoprotein</fullName>
    </recommendedName>
</protein>
<gene>
    <name evidence="1" type="ORF">GCM10023331_05760</name>
</gene>
<reference evidence="2" key="1">
    <citation type="journal article" date="2019" name="Int. J. Syst. Evol. Microbiol.">
        <title>The Global Catalogue of Microorganisms (GCM) 10K type strain sequencing project: providing services to taxonomists for standard genome sequencing and annotation.</title>
        <authorList>
            <consortium name="The Broad Institute Genomics Platform"/>
            <consortium name="The Broad Institute Genome Sequencing Center for Infectious Disease"/>
            <person name="Wu L."/>
            <person name="Ma J."/>
        </authorList>
    </citation>
    <scope>NUCLEOTIDE SEQUENCE [LARGE SCALE GENOMIC DNA]</scope>
    <source>
        <strain evidence="2">JCM 18326</strain>
    </source>
</reference>
<evidence type="ECO:0000313" key="1">
    <source>
        <dbReference type="EMBL" id="GAA4824097.1"/>
    </source>
</evidence>
<evidence type="ECO:0000313" key="2">
    <source>
        <dbReference type="Proteomes" id="UP001500298"/>
    </source>
</evidence>
<dbReference type="Proteomes" id="UP001500298">
    <property type="component" value="Unassembled WGS sequence"/>
</dbReference>
<proteinExistence type="predicted"/>
<comment type="caution">
    <text evidence="1">The sequence shown here is derived from an EMBL/GenBank/DDBJ whole genome shotgun (WGS) entry which is preliminary data.</text>
</comment>
<dbReference type="RefSeq" id="WP_345369046.1">
    <property type="nucleotide sequence ID" value="NZ_BAABJX010000011.1"/>
</dbReference>
<dbReference type="PROSITE" id="PS51257">
    <property type="entry name" value="PROKAR_LIPOPROTEIN"/>
    <property type="match status" value="1"/>
</dbReference>
<keyword evidence="2" id="KW-1185">Reference proteome</keyword>
<sequence length="131" mass="15424">MKVFKIIILISLAFGCNNLNLKGSIPILDNKDTLYVYEYTREFKTYNIISPDFGKNKEELNSFIQARVKWRDGWSICLIENNDTLYMYHSFLAGHTSKWNEDSKIILVDNFGQTYSEIEKTMKIIDSNDYR</sequence>
<evidence type="ECO:0008006" key="3">
    <source>
        <dbReference type="Google" id="ProtNLM"/>
    </source>
</evidence>
<name>A0ABP9D2H1_9BACT</name>
<organism evidence="1 2">
    <name type="scientific">Algivirga pacifica</name>
    <dbReference type="NCBI Taxonomy" id="1162670"/>
    <lineage>
        <taxon>Bacteria</taxon>
        <taxon>Pseudomonadati</taxon>
        <taxon>Bacteroidota</taxon>
        <taxon>Cytophagia</taxon>
        <taxon>Cytophagales</taxon>
        <taxon>Flammeovirgaceae</taxon>
        <taxon>Algivirga</taxon>
    </lineage>
</organism>